<name>A0A2G3E3P7_9FIRM</name>
<dbReference type="RefSeq" id="WP_099385987.1">
    <property type="nucleotide sequence ID" value="NZ_JANSWH010000011.1"/>
</dbReference>
<dbReference type="EMBL" id="PDYG01000029">
    <property type="protein sequence ID" value="PHU37821.1"/>
    <property type="molecule type" value="Genomic_DNA"/>
</dbReference>
<accession>A0A2G3E3P7</accession>
<proteinExistence type="inferred from homology"/>
<reference evidence="5 6" key="1">
    <citation type="submission" date="2017-10" db="EMBL/GenBank/DDBJ databases">
        <title>Resolving the taxonomy of Roseburia spp., Eubacterium rectale and Agathobacter spp. through phylogenomic analysis.</title>
        <authorList>
            <person name="Sheridan P.O."/>
            <person name="Walker A.W."/>
            <person name="Duncan S.H."/>
            <person name="Scott K.P."/>
            <person name="Toole P.W.O."/>
            <person name="Luis P."/>
            <person name="Flint H.J."/>
        </authorList>
    </citation>
    <scope>NUCLEOTIDE SEQUENCE [LARGE SCALE GENOMIC DNA]</scope>
    <source>
        <strain evidence="5 6">JK623</strain>
    </source>
</reference>
<dbReference type="Pfam" id="PF00293">
    <property type="entry name" value="NUDIX"/>
    <property type="match status" value="1"/>
</dbReference>
<dbReference type="PROSITE" id="PS00893">
    <property type="entry name" value="NUDIX_BOX"/>
    <property type="match status" value="1"/>
</dbReference>
<evidence type="ECO:0000256" key="3">
    <source>
        <dbReference type="RuleBase" id="RU003476"/>
    </source>
</evidence>
<evidence type="ECO:0000313" key="5">
    <source>
        <dbReference type="EMBL" id="PHU37821.1"/>
    </source>
</evidence>
<keyword evidence="6" id="KW-1185">Reference proteome</keyword>
<reference evidence="5 6" key="2">
    <citation type="submission" date="2017-10" db="EMBL/GenBank/DDBJ databases">
        <authorList>
            <person name="Banno H."/>
            <person name="Chua N.-H."/>
        </authorList>
    </citation>
    <scope>NUCLEOTIDE SEQUENCE [LARGE SCALE GENOMIC DNA]</scope>
    <source>
        <strain evidence="5 6">JK623</strain>
    </source>
</reference>
<dbReference type="PRINTS" id="PR00502">
    <property type="entry name" value="NUDIXFAMILY"/>
</dbReference>
<dbReference type="AlphaFoldDB" id="A0A2G3E3P7"/>
<dbReference type="PROSITE" id="PS51462">
    <property type="entry name" value="NUDIX"/>
    <property type="match status" value="1"/>
</dbReference>
<gene>
    <name evidence="5" type="ORF">CSX02_05875</name>
</gene>
<dbReference type="GO" id="GO:0016787">
    <property type="term" value="F:hydrolase activity"/>
    <property type="evidence" value="ECO:0007669"/>
    <property type="project" value="UniProtKB-KW"/>
</dbReference>
<keyword evidence="2 3" id="KW-0378">Hydrolase</keyword>
<comment type="similarity">
    <text evidence="3">Belongs to the Nudix hydrolase family.</text>
</comment>
<feature type="domain" description="Nudix hydrolase" evidence="4">
    <location>
        <begin position="9"/>
        <end position="162"/>
    </location>
</feature>
<dbReference type="SUPFAM" id="SSF55811">
    <property type="entry name" value="Nudix"/>
    <property type="match status" value="1"/>
</dbReference>
<dbReference type="InterPro" id="IPR020476">
    <property type="entry name" value="Nudix_hydrolase"/>
</dbReference>
<evidence type="ECO:0000313" key="6">
    <source>
        <dbReference type="Proteomes" id="UP000224563"/>
    </source>
</evidence>
<dbReference type="PANTHER" id="PTHR43046:SF14">
    <property type="entry name" value="MUTT_NUDIX FAMILY PROTEIN"/>
    <property type="match status" value="1"/>
</dbReference>
<evidence type="ECO:0000259" key="4">
    <source>
        <dbReference type="PROSITE" id="PS51462"/>
    </source>
</evidence>
<sequence length="175" mass="19706">MEMIDIYDKNRRSTGMQLPRKTKLQPGQFMLYVLALIEGKDGKYLITQRALDKKWAAGEWEIPGGGVAAGESSHDAVIREVHEETGLDISNADIRLIDSYCNEDAESGDNYFADIYQIRTDIDLSKVVVDPHEVIDVRLATIDEIRQLHEEIGFLHYKRLCNALSAIPADQSDPS</sequence>
<dbReference type="PANTHER" id="PTHR43046">
    <property type="entry name" value="GDP-MANNOSE MANNOSYL HYDROLASE"/>
    <property type="match status" value="1"/>
</dbReference>
<organism evidence="5 6">
    <name type="scientific">Agathobacter ruminis</name>
    <dbReference type="NCBI Taxonomy" id="1712665"/>
    <lineage>
        <taxon>Bacteria</taxon>
        <taxon>Bacillati</taxon>
        <taxon>Bacillota</taxon>
        <taxon>Clostridia</taxon>
        <taxon>Lachnospirales</taxon>
        <taxon>Lachnospiraceae</taxon>
        <taxon>Agathobacter</taxon>
    </lineage>
</organism>
<dbReference type="Proteomes" id="UP000224563">
    <property type="component" value="Unassembled WGS sequence"/>
</dbReference>
<dbReference type="InterPro" id="IPR015797">
    <property type="entry name" value="NUDIX_hydrolase-like_dom_sf"/>
</dbReference>
<dbReference type="CDD" id="cd04693">
    <property type="entry name" value="NUDIX_Hydrolase"/>
    <property type="match status" value="1"/>
</dbReference>
<dbReference type="Gene3D" id="3.90.79.10">
    <property type="entry name" value="Nucleoside Triphosphate Pyrophosphohydrolase"/>
    <property type="match status" value="1"/>
</dbReference>
<protein>
    <submittedName>
        <fullName evidence="5">DNA mismatch repair protein MutT</fullName>
    </submittedName>
</protein>
<comment type="cofactor">
    <cofactor evidence="1">
        <name>Mg(2+)</name>
        <dbReference type="ChEBI" id="CHEBI:18420"/>
    </cofactor>
</comment>
<dbReference type="InterPro" id="IPR000086">
    <property type="entry name" value="NUDIX_hydrolase_dom"/>
</dbReference>
<evidence type="ECO:0000256" key="2">
    <source>
        <dbReference type="ARBA" id="ARBA00022801"/>
    </source>
</evidence>
<evidence type="ECO:0000256" key="1">
    <source>
        <dbReference type="ARBA" id="ARBA00001946"/>
    </source>
</evidence>
<dbReference type="InterPro" id="IPR020084">
    <property type="entry name" value="NUDIX_hydrolase_CS"/>
</dbReference>
<comment type="caution">
    <text evidence="5">The sequence shown here is derived from an EMBL/GenBank/DDBJ whole genome shotgun (WGS) entry which is preliminary data.</text>
</comment>